<dbReference type="InterPro" id="IPR003789">
    <property type="entry name" value="Asn/Gln_tRNA_amidoTrase-B-like"/>
</dbReference>
<dbReference type="STRING" id="1802451.A3C82_00215"/>
<dbReference type="EMBL" id="MHTW01000015">
    <property type="protein sequence ID" value="OHA67272.1"/>
    <property type="molecule type" value="Genomic_DNA"/>
</dbReference>
<proteinExistence type="predicted"/>
<evidence type="ECO:0000313" key="2">
    <source>
        <dbReference type="Proteomes" id="UP000176901"/>
    </source>
</evidence>
<reference evidence="1 2" key="1">
    <citation type="journal article" date="2016" name="Nat. Commun.">
        <title>Thousands of microbial genomes shed light on interconnected biogeochemical processes in an aquifer system.</title>
        <authorList>
            <person name="Anantharaman K."/>
            <person name="Brown C.T."/>
            <person name="Hug L.A."/>
            <person name="Sharon I."/>
            <person name="Castelle C.J."/>
            <person name="Probst A.J."/>
            <person name="Thomas B.C."/>
            <person name="Singh A."/>
            <person name="Wilkins M.J."/>
            <person name="Karaoz U."/>
            <person name="Brodie E.L."/>
            <person name="Williams K.H."/>
            <person name="Hubbard S.S."/>
            <person name="Banfield J.F."/>
        </authorList>
    </citation>
    <scope>NUCLEOTIDE SEQUENCE [LARGE SCALE GENOMIC DNA]</scope>
</reference>
<dbReference type="AlphaFoldDB" id="A0A1G2R4V2"/>
<dbReference type="InterPro" id="IPR023168">
    <property type="entry name" value="GatB_Yqey_C_2"/>
</dbReference>
<dbReference type="Gene3D" id="1.10.1510.10">
    <property type="entry name" value="Uncharacterised protein YqeY/AIM41 PF09424, N-terminal domain"/>
    <property type="match status" value="1"/>
</dbReference>
<accession>A0A1G2R4V2</accession>
<dbReference type="InterPro" id="IPR019004">
    <property type="entry name" value="YqeY/Aim41"/>
</dbReference>
<sequence>MLSRQSIQEDLKQSMLAKDELRTGTLRMLLAAVSNKEKEKRYKVSKAEPGLAEQELQAKSVLSLQELQDVASFEVKKRREAIEGFTKGGRQEQAEKERQEMEILLPYLPTQLSEEEIRKLVKDTIAKVGATGPQDLGKIMGALAPQTKGKVDGNLVSKIVKELLTLI</sequence>
<evidence type="ECO:0008006" key="3">
    <source>
        <dbReference type="Google" id="ProtNLM"/>
    </source>
</evidence>
<dbReference type="PANTHER" id="PTHR28055:SF1">
    <property type="entry name" value="ALTERED INHERITANCE OF MITOCHONDRIA PROTEIN 41, MITOCHONDRIAL"/>
    <property type="match status" value="1"/>
</dbReference>
<dbReference type="SUPFAM" id="SSF89095">
    <property type="entry name" value="GatB/YqeY motif"/>
    <property type="match status" value="1"/>
</dbReference>
<gene>
    <name evidence="1" type="ORF">A3C82_00215</name>
</gene>
<dbReference type="GO" id="GO:0016884">
    <property type="term" value="F:carbon-nitrogen ligase activity, with glutamine as amido-N-donor"/>
    <property type="evidence" value="ECO:0007669"/>
    <property type="project" value="InterPro"/>
</dbReference>
<comment type="caution">
    <text evidence="1">The sequence shown here is derived from an EMBL/GenBank/DDBJ whole genome shotgun (WGS) entry which is preliminary data.</text>
</comment>
<evidence type="ECO:0000313" key="1">
    <source>
        <dbReference type="EMBL" id="OHA67272.1"/>
    </source>
</evidence>
<dbReference type="Proteomes" id="UP000176901">
    <property type="component" value="Unassembled WGS sequence"/>
</dbReference>
<dbReference type="InterPro" id="IPR042184">
    <property type="entry name" value="YqeY/Aim41_N"/>
</dbReference>
<dbReference type="PANTHER" id="PTHR28055">
    <property type="entry name" value="ALTERED INHERITANCE OF MITOCHONDRIA PROTEIN 41, MITOCHONDRIAL"/>
    <property type="match status" value="1"/>
</dbReference>
<organism evidence="1 2">
    <name type="scientific">Candidatus Wildermuthbacteria bacterium RIFCSPHIGHO2_02_FULL_47_12</name>
    <dbReference type="NCBI Taxonomy" id="1802451"/>
    <lineage>
        <taxon>Bacteria</taxon>
        <taxon>Candidatus Wildermuthiibacteriota</taxon>
    </lineage>
</organism>
<name>A0A1G2R4V2_9BACT</name>
<dbReference type="Pfam" id="PF09424">
    <property type="entry name" value="YqeY"/>
    <property type="match status" value="2"/>
</dbReference>
<protein>
    <recommendedName>
        <fullName evidence="3">Glutamyl-tRNA amidotransferase</fullName>
    </recommendedName>
</protein>
<dbReference type="Gene3D" id="1.10.10.410">
    <property type="match status" value="1"/>
</dbReference>